<keyword evidence="4" id="KW-0472">Membrane</keyword>
<keyword evidence="5" id="KW-0998">Cell outer membrane</keyword>
<evidence type="ECO:0000256" key="6">
    <source>
        <dbReference type="RuleBase" id="RU004003"/>
    </source>
</evidence>
<organism evidence="10 11">
    <name type="scientific">Geoanaerobacter pelophilus</name>
    <dbReference type="NCBI Taxonomy" id="60036"/>
    <lineage>
        <taxon>Bacteria</taxon>
        <taxon>Pseudomonadati</taxon>
        <taxon>Thermodesulfobacteriota</taxon>
        <taxon>Desulfuromonadia</taxon>
        <taxon>Geobacterales</taxon>
        <taxon>Geobacteraceae</taxon>
        <taxon>Geoanaerobacter</taxon>
    </lineage>
</organism>
<dbReference type="InterPro" id="IPR051808">
    <property type="entry name" value="Type_IV_pilus_biogenesis"/>
</dbReference>
<dbReference type="EMBL" id="JAHCVJ010000006">
    <property type="protein sequence ID" value="MBT0665636.1"/>
    <property type="molecule type" value="Genomic_DNA"/>
</dbReference>
<evidence type="ECO:0000313" key="10">
    <source>
        <dbReference type="EMBL" id="MBT0665636.1"/>
    </source>
</evidence>
<dbReference type="Pfam" id="PF07660">
    <property type="entry name" value="STN"/>
    <property type="match status" value="1"/>
</dbReference>
<feature type="region of interest" description="Disordered" evidence="7">
    <location>
        <begin position="148"/>
        <end position="168"/>
    </location>
</feature>
<dbReference type="NCBIfam" id="TIGR02515">
    <property type="entry name" value="IV_pilus_PilQ"/>
    <property type="match status" value="1"/>
</dbReference>
<evidence type="ECO:0000313" key="11">
    <source>
        <dbReference type="Proteomes" id="UP000811899"/>
    </source>
</evidence>
<dbReference type="PANTHER" id="PTHR30604">
    <property type="entry name" value="PROTEIN TRANSPORT PROTEIN HOFQ"/>
    <property type="match status" value="1"/>
</dbReference>
<dbReference type="Pfam" id="PF11741">
    <property type="entry name" value="AMIN"/>
    <property type="match status" value="2"/>
</dbReference>
<feature type="domain" description="Secretin/TonB short N-terminal" evidence="9">
    <location>
        <begin position="551"/>
        <end position="599"/>
    </location>
</feature>
<evidence type="ECO:0000256" key="7">
    <source>
        <dbReference type="SAM" id="MobiDB-lite"/>
    </source>
</evidence>
<dbReference type="InterPro" id="IPR013355">
    <property type="entry name" value="Pilus_4_PilQ"/>
</dbReference>
<evidence type="ECO:0000256" key="5">
    <source>
        <dbReference type="ARBA" id="ARBA00023237"/>
    </source>
</evidence>
<proteinExistence type="inferred from homology"/>
<dbReference type="Pfam" id="PF00263">
    <property type="entry name" value="Secretin"/>
    <property type="match status" value="1"/>
</dbReference>
<dbReference type="AlphaFoldDB" id="A0AAW4LEQ5"/>
<protein>
    <submittedName>
        <fullName evidence="10">Type IV pilus secretin PilQ</fullName>
    </submittedName>
</protein>
<gene>
    <name evidence="10" type="primary">pilQ</name>
    <name evidence="10" type="ORF">KI809_15105</name>
</gene>
<dbReference type="RefSeq" id="WP_214172408.1">
    <property type="nucleotide sequence ID" value="NZ_JAHCVJ010000006.1"/>
</dbReference>
<dbReference type="Gene3D" id="2.60.40.3500">
    <property type="match status" value="2"/>
</dbReference>
<evidence type="ECO:0000256" key="3">
    <source>
        <dbReference type="ARBA" id="ARBA00022927"/>
    </source>
</evidence>
<dbReference type="InterPro" id="IPR011662">
    <property type="entry name" value="Secretin/TonB_short_N"/>
</dbReference>
<feature type="region of interest" description="Disordered" evidence="7">
    <location>
        <begin position="184"/>
        <end position="211"/>
    </location>
</feature>
<dbReference type="InterPro" id="IPR021731">
    <property type="entry name" value="AMIN_dom"/>
</dbReference>
<keyword evidence="3" id="KW-0653">Protein transport</keyword>
<comment type="subcellular location">
    <subcellularLocation>
        <location evidence="1">Membrane</location>
    </subcellularLocation>
</comment>
<name>A0AAW4LEQ5_9BACT</name>
<dbReference type="PRINTS" id="PR01032">
    <property type="entry name" value="PHAGEIV"/>
</dbReference>
<evidence type="ECO:0000256" key="8">
    <source>
        <dbReference type="SAM" id="SignalP"/>
    </source>
</evidence>
<dbReference type="Gene3D" id="3.30.1370.130">
    <property type="match status" value="1"/>
</dbReference>
<feature type="chain" id="PRO_5043722422" evidence="8">
    <location>
        <begin position="31"/>
        <end position="924"/>
    </location>
</feature>
<dbReference type="GO" id="GO:0019867">
    <property type="term" value="C:outer membrane"/>
    <property type="evidence" value="ECO:0007669"/>
    <property type="project" value="InterPro"/>
</dbReference>
<sequence length="924" mass="99102">MRKHPFSKLLTHALTVVGMILALWTGLASAAVDKGADSPALLKAINASPDGYQVEIAADRALTFTYYKTSNPHRAVIDLAQADAGELPKNMEVNAGIIKRINVTKHTFGAGFLSRVEIVLAADEEFTVTPNPEDKGRLVIAFTKPQAAQSVKPEEQKQDEVKVSEKAAESAPVVPAVTAAVAPASPKTAASPDAQPGKNEANAQSASPAATLVASEKSDSAVIEVTAVEALKDSIEIKIKGQVSFKSFRMNKPDRLVVDVFGAKTSIKAQAIDLNSFGVGKVRIGINPDKVRLVFDAAKDKLLPSQVTTGDAGLKVIFSPVGESNESKVKEAPIAEVPPAQTEATTVKKNLKSRGAGVVEAIDFEVKGDNSLITVTVSGSCEPGRPVKVAKGMTLTFKNCQISRKLQRFIDSGSFPSVVQGITPLSIKRKNSNDTRLIVQLRADAPNKLTQSGEKYVWEFKNTKLPPAKVDKNVPELLSGDVKPQKSFIGEPSENELAGETGVEILADDKANSFVPKVVSKKKYTGRRVSLEFSDAEVRKIFQLIAEVSNLNFLIADDVTGTISIKLVNVPWDQALDVILESKNLEMKREGNIVQIKPKGKFKSAQIEEQEAKKAQERALPLVTEIFDVNFADIGEVQAQFEKIRSERGVITKDGRTNRVIVKDVQPAIEEMKFLLKNVDMPEKQVLIEARIVEATSTFSRDLGVQWGLHYKDGSASMAGINSIDTGWGGVIGITPPTSGFNSSSTSGASMGLSFGKLTSNIQLDLRLSAAANAGLVKIVSSPKVVTLNNKQAKISQGQAIYLPSTSAEGTKQDKVDATLSLEVTPHITPDGTISMKITAKNDAPGTAPSGATAAVNKKEANTELLVKNGETTVIGGIYVDSDTESDSGVPYLMDIPLLGWFFKSNTKVKTKTELLIFITPRII</sequence>
<dbReference type="PANTHER" id="PTHR30604:SF1">
    <property type="entry name" value="DNA UTILIZATION PROTEIN HOFQ"/>
    <property type="match status" value="1"/>
</dbReference>
<keyword evidence="2" id="KW-0813">Transport</keyword>
<feature type="compositionally biased region" description="Basic and acidic residues" evidence="7">
    <location>
        <begin position="152"/>
        <end position="168"/>
    </location>
</feature>
<keyword evidence="11" id="KW-1185">Reference proteome</keyword>
<dbReference type="SMART" id="SM00965">
    <property type="entry name" value="STN"/>
    <property type="match status" value="1"/>
</dbReference>
<evidence type="ECO:0000256" key="2">
    <source>
        <dbReference type="ARBA" id="ARBA00022448"/>
    </source>
</evidence>
<evidence type="ECO:0000256" key="1">
    <source>
        <dbReference type="ARBA" id="ARBA00004370"/>
    </source>
</evidence>
<reference evidence="10 11" key="1">
    <citation type="submission" date="2021-05" db="EMBL/GenBank/DDBJ databases">
        <title>The draft genome of Geobacter pelophilus DSM 12255.</title>
        <authorList>
            <person name="Xu Z."/>
            <person name="Masuda Y."/>
            <person name="Itoh H."/>
            <person name="Senoo K."/>
        </authorList>
    </citation>
    <scope>NUCLEOTIDE SEQUENCE [LARGE SCALE GENOMIC DNA]</scope>
    <source>
        <strain evidence="10 11">DSM 12255</strain>
    </source>
</reference>
<evidence type="ECO:0000256" key="4">
    <source>
        <dbReference type="ARBA" id="ARBA00023136"/>
    </source>
</evidence>
<comment type="caution">
    <text evidence="10">The sequence shown here is derived from an EMBL/GenBank/DDBJ whole genome shotgun (WGS) entry which is preliminary data.</text>
</comment>
<dbReference type="InterPro" id="IPR038591">
    <property type="entry name" value="NolW-like_sf"/>
</dbReference>
<dbReference type="GO" id="GO:0009306">
    <property type="term" value="P:protein secretion"/>
    <property type="evidence" value="ECO:0007669"/>
    <property type="project" value="InterPro"/>
</dbReference>
<accession>A0AAW4LEQ5</accession>
<evidence type="ECO:0000259" key="9">
    <source>
        <dbReference type="SMART" id="SM00965"/>
    </source>
</evidence>
<dbReference type="Proteomes" id="UP000811899">
    <property type="component" value="Unassembled WGS sequence"/>
</dbReference>
<feature type="signal peptide" evidence="8">
    <location>
        <begin position="1"/>
        <end position="30"/>
    </location>
</feature>
<dbReference type="Gene3D" id="3.30.1370.120">
    <property type="match status" value="1"/>
</dbReference>
<dbReference type="InterPro" id="IPR001775">
    <property type="entry name" value="GspD/PilQ"/>
</dbReference>
<keyword evidence="8" id="KW-0732">Signal</keyword>
<comment type="similarity">
    <text evidence="6">Belongs to the bacterial secretin family.</text>
</comment>
<dbReference type="PRINTS" id="PR00811">
    <property type="entry name" value="BCTERIALGSPD"/>
</dbReference>
<dbReference type="InterPro" id="IPR004846">
    <property type="entry name" value="T2SS/T3SS_dom"/>
</dbReference>